<evidence type="ECO:0000313" key="2">
    <source>
        <dbReference type="EMBL" id="OWK01036.1"/>
    </source>
</evidence>
<feature type="non-terminal residue" evidence="2">
    <location>
        <position position="1"/>
    </location>
</feature>
<name>A0A212C4X0_CEREH</name>
<keyword evidence="3" id="KW-1185">Reference proteome</keyword>
<proteinExistence type="predicted"/>
<dbReference type="PANTHER" id="PTHR31095:SF3">
    <property type="entry name" value="RIKEN CDNA 9930021J03 GENE"/>
    <property type="match status" value="1"/>
</dbReference>
<dbReference type="EMBL" id="MKHE01000029">
    <property type="protein sequence ID" value="OWK01036.1"/>
    <property type="molecule type" value="Genomic_DNA"/>
</dbReference>
<evidence type="ECO:0000313" key="3">
    <source>
        <dbReference type="Proteomes" id="UP000242450"/>
    </source>
</evidence>
<feature type="region of interest" description="Disordered" evidence="1">
    <location>
        <begin position="986"/>
        <end position="1023"/>
    </location>
</feature>
<evidence type="ECO:0008006" key="4">
    <source>
        <dbReference type="Google" id="ProtNLM"/>
    </source>
</evidence>
<organism evidence="2 3">
    <name type="scientific">Cervus elaphus hippelaphus</name>
    <name type="common">European red deer</name>
    <dbReference type="NCBI Taxonomy" id="46360"/>
    <lineage>
        <taxon>Eukaryota</taxon>
        <taxon>Metazoa</taxon>
        <taxon>Chordata</taxon>
        <taxon>Craniata</taxon>
        <taxon>Vertebrata</taxon>
        <taxon>Euteleostomi</taxon>
        <taxon>Mammalia</taxon>
        <taxon>Eutheria</taxon>
        <taxon>Laurasiatheria</taxon>
        <taxon>Artiodactyla</taxon>
        <taxon>Ruminantia</taxon>
        <taxon>Pecora</taxon>
        <taxon>Cervidae</taxon>
        <taxon>Cervinae</taxon>
        <taxon>Cervus</taxon>
    </lineage>
</organism>
<accession>A0A212C4X0</accession>
<dbReference type="InterPro" id="IPR040214">
    <property type="entry name" value="BRD10"/>
</dbReference>
<dbReference type="Proteomes" id="UP000242450">
    <property type="component" value="Chromosome 29"/>
</dbReference>
<evidence type="ECO:0000256" key="1">
    <source>
        <dbReference type="SAM" id="MobiDB-lite"/>
    </source>
</evidence>
<feature type="region of interest" description="Disordered" evidence="1">
    <location>
        <begin position="589"/>
        <end position="610"/>
    </location>
</feature>
<feature type="compositionally biased region" description="Low complexity" evidence="1">
    <location>
        <begin position="596"/>
        <end position="610"/>
    </location>
</feature>
<dbReference type="OrthoDB" id="21449at2759"/>
<feature type="compositionally biased region" description="Polar residues" evidence="1">
    <location>
        <begin position="986"/>
        <end position="1022"/>
    </location>
</feature>
<feature type="region of interest" description="Disordered" evidence="1">
    <location>
        <begin position="428"/>
        <end position="451"/>
    </location>
</feature>
<reference evidence="2 3" key="1">
    <citation type="journal article" date="2018" name="Mol. Genet. Genomics">
        <title>The red deer Cervus elaphus genome CerEla1.0: sequencing, annotating, genes, and chromosomes.</title>
        <authorList>
            <person name="Bana N.A."/>
            <person name="Nyiri A."/>
            <person name="Nagy J."/>
            <person name="Frank K."/>
            <person name="Nagy T."/>
            <person name="Steger V."/>
            <person name="Schiller M."/>
            <person name="Lakatos P."/>
            <person name="Sugar L."/>
            <person name="Horn P."/>
            <person name="Barta E."/>
            <person name="Orosz L."/>
        </authorList>
    </citation>
    <scope>NUCLEOTIDE SEQUENCE [LARGE SCALE GENOMIC DNA]</scope>
    <source>
        <strain evidence="2">Hungarian</strain>
    </source>
</reference>
<feature type="compositionally biased region" description="Polar residues" evidence="1">
    <location>
        <begin position="431"/>
        <end position="451"/>
    </location>
</feature>
<comment type="caution">
    <text evidence="2">The sequence shown here is derived from an EMBL/GenBank/DDBJ whole genome shotgun (WGS) entry which is preliminary data.</text>
</comment>
<sequence length="1314" mass="137527">GKWYHRRQAVKELHSTLIRLLNELLPWEPKLMKAFQRNRSRLKKDYDDFRRQPDHDKFARELWTSEEGEGDLGRETPKVEISSKSIDTTEPLDILEKDHFDSDDMKLSEIVFPMARSKLLKKELPSKDLKTLPKTLKRQSKQISYLDDSTKELSPRKKAKLSTNETVVENVEGDVQMDCLNESKHTEPLFPESFASLDSTPLSTLQKGTKPIQALLAKNIGNKVTLTNQLPPSTGRNAPAVEKPVMSPPEASPIKPALTCHTSTKGPLQMVYKMPCGQWLPIDLHNSSVKIQMQPMLDPKSGEKIMQQVLILPKSFVIQHKEGKAVAKEIPPLQQKGTEQHGSSFPQTANVNSSLPSVLVSPTGTVSTQLSNTAFNKTVTPLSNVSSARPQSLTPVTSISNLLAPPVKTSQSEAGKVKNTVSAAAFPQPIASPTTSSTVQPQLSATTLNGSTNPGSSLNCFAQQTADSSEAKQELKTVCIRDSQSILVRTRGGNTGVVKVQTNPDQSSPSSLSSGSVFTIAPQLQAFLVPKSSASSSSAFPSVAGTTATSSLPSFGQAPTSVSIPAGFNPSTGKNLKFTLSQPSCSGNLGHTIDKTSPMPSSPLKSSVSSSTLLPSTANSSVSVISVSTGNFGQTSSNVIRTPAKHQQVDYVTKSYPVTRTDATAAASGDTISGTPVQKLMLVSAPSVLSSGSGTSINVAPAPTSPAVSAQKLVFINAAIPSGTSTPTIVAEPLKQALPSPLSKTYVKSPEQPQIVLIPSTVGTPIKINSSPTVSQIKDVKIGLNIGQAIVNTSGSVPALPSINILQNVTSKGEEKSSKGYVLPLSTSGSSIPVSSNFMSQNITPVNESVVSASRTVNMFSGTGANVSLGSVSVTSTSASVGTRPPVLVSGNDTSSRIMPSLSNRICTSNLGNTVAISTVKTGHLASSVLISTTQPTVSPKCLTSALQIPVTVALPTPVTVSPKTINTVPQAATAPGATRSVSLSKRQSRTSVQLQSPGVSTTVPTNINTNKPQTELPSLSPNPGKIINISNFASLPNQQMSPAFLKSTPSYSSTPGVTAIHTATAPSNVTSVIGSQFSEPCIQQKIIINTSTPLAPGTQIMINGARFIVPPQGLGAGSHVLLISTNPKYGPPLVLNNGQGTQPTPVDNLAQKITLASNNSLSGQPVKHYLKSSTKIVNSLGNASSLSTVPAAPQIISPTAKVSVPPPVPTVSLTSVIKSPPATLLAKTSLVSAICSSNPPLPSNTSVFHLDTSVKKLLVSPEGAILNTINTPPSKVSSASPSLSQIVSASRNPASVFPAFQSSGLEKPDTAAS</sequence>
<dbReference type="PANTHER" id="PTHR31095">
    <property type="entry name" value="RIKEN CDNA 9930021J03 GENE"/>
    <property type="match status" value="1"/>
</dbReference>
<protein>
    <recommendedName>
        <fullName evidence="4">KIAA2026</fullName>
    </recommendedName>
</protein>
<gene>
    <name evidence="2" type="ORF">Celaphus_00018313</name>
</gene>